<dbReference type="PANTHER" id="PTHR43758:SF8">
    <property type="entry name" value="8-OXO-DGTP DIPHOSPHATASE YTKD-RELATED"/>
    <property type="match status" value="1"/>
</dbReference>
<accession>A0A940NJ59</accession>
<protein>
    <submittedName>
        <fullName evidence="8">Nucleoside triphosphatase YtkD</fullName>
    </submittedName>
</protein>
<proteinExistence type="inferred from homology"/>
<sequence length="160" mass="18850">MHTFKDYYHNTVELSFDINPFSDEPKHVWVITKYKDKWLLTEHKRRGYEFPGGKVEEGETAKQAAIREVFEETGGIVKNLTYVGQYRVTGKDKIIIKSIFFAEVEELEKQEHYFETKGPVLLSDFPIHIKKDRRFSFIMRDEVFALTFQKLGYSLGSNNE</sequence>
<evidence type="ECO:0000256" key="1">
    <source>
        <dbReference type="ARBA" id="ARBA00001946"/>
    </source>
</evidence>
<dbReference type="GO" id="GO:0016818">
    <property type="term" value="F:hydrolase activity, acting on acid anhydrides, in phosphorus-containing anhydrides"/>
    <property type="evidence" value="ECO:0007669"/>
    <property type="project" value="TreeGrafter"/>
</dbReference>
<evidence type="ECO:0000256" key="2">
    <source>
        <dbReference type="ARBA" id="ARBA00005582"/>
    </source>
</evidence>
<dbReference type="SUPFAM" id="SSF55811">
    <property type="entry name" value="Nudix"/>
    <property type="match status" value="1"/>
</dbReference>
<name>A0A940NJ59_9BACI</name>
<dbReference type="PROSITE" id="PS51462">
    <property type="entry name" value="NUDIX"/>
    <property type="match status" value="1"/>
</dbReference>
<dbReference type="PRINTS" id="PR00502">
    <property type="entry name" value="NUDIXFAMILY"/>
</dbReference>
<evidence type="ECO:0000259" key="7">
    <source>
        <dbReference type="PROSITE" id="PS51462"/>
    </source>
</evidence>
<organism evidence="8 9">
    <name type="scientific">Gottfriedia endophytica</name>
    <dbReference type="NCBI Taxonomy" id="2820819"/>
    <lineage>
        <taxon>Bacteria</taxon>
        <taxon>Bacillati</taxon>
        <taxon>Bacillota</taxon>
        <taxon>Bacilli</taxon>
        <taxon>Bacillales</taxon>
        <taxon>Bacillaceae</taxon>
        <taxon>Gottfriedia</taxon>
    </lineage>
</organism>
<gene>
    <name evidence="8" type="primary">ytkD</name>
    <name evidence="8" type="ORF">J5Y03_14200</name>
</gene>
<dbReference type="InterPro" id="IPR020476">
    <property type="entry name" value="Nudix_hydrolase"/>
</dbReference>
<dbReference type="EMBL" id="JAGIYQ010000010">
    <property type="protein sequence ID" value="MBP0726309.1"/>
    <property type="molecule type" value="Genomic_DNA"/>
</dbReference>
<comment type="cofactor">
    <cofactor evidence="1">
        <name>Mg(2+)</name>
        <dbReference type="ChEBI" id="CHEBI:18420"/>
    </cofactor>
</comment>
<dbReference type="RefSeq" id="WP_209406653.1">
    <property type="nucleotide sequence ID" value="NZ_JAGIYQ010000010.1"/>
</dbReference>
<dbReference type="Gene3D" id="3.90.79.10">
    <property type="entry name" value="Nucleoside Triphosphate Pyrophosphohydrolase"/>
    <property type="match status" value="1"/>
</dbReference>
<keyword evidence="3" id="KW-0479">Metal-binding</keyword>
<dbReference type="InterPro" id="IPR015797">
    <property type="entry name" value="NUDIX_hydrolase-like_dom_sf"/>
</dbReference>
<keyword evidence="4 6" id="KW-0378">Hydrolase</keyword>
<dbReference type="InterPro" id="IPR000086">
    <property type="entry name" value="NUDIX_hydrolase_dom"/>
</dbReference>
<evidence type="ECO:0000256" key="4">
    <source>
        <dbReference type="ARBA" id="ARBA00022801"/>
    </source>
</evidence>
<dbReference type="GO" id="GO:0046872">
    <property type="term" value="F:metal ion binding"/>
    <property type="evidence" value="ECO:0007669"/>
    <property type="project" value="UniProtKB-KW"/>
</dbReference>
<dbReference type="Proteomes" id="UP000682134">
    <property type="component" value="Unassembled WGS sequence"/>
</dbReference>
<keyword evidence="5" id="KW-0460">Magnesium</keyword>
<dbReference type="GO" id="GO:0005737">
    <property type="term" value="C:cytoplasm"/>
    <property type="evidence" value="ECO:0007669"/>
    <property type="project" value="TreeGrafter"/>
</dbReference>
<dbReference type="PROSITE" id="PS00893">
    <property type="entry name" value="NUDIX_BOX"/>
    <property type="match status" value="1"/>
</dbReference>
<dbReference type="NCBIfam" id="TIGR02705">
    <property type="entry name" value="nudix_YtkD"/>
    <property type="match status" value="1"/>
</dbReference>
<feature type="domain" description="Nudix hydrolase" evidence="7">
    <location>
        <begin position="11"/>
        <end position="141"/>
    </location>
</feature>
<dbReference type="InterPro" id="IPR014078">
    <property type="entry name" value="Nudix_YtkD"/>
</dbReference>
<comment type="similarity">
    <text evidence="2 6">Belongs to the Nudix hydrolase family.</text>
</comment>
<evidence type="ECO:0000256" key="5">
    <source>
        <dbReference type="ARBA" id="ARBA00022842"/>
    </source>
</evidence>
<keyword evidence="9" id="KW-1185">Reference proteome</keyword>
<evidence type="ECO:0000313" key="8">
    <source>
        <dbReference type="EMBL" id="MBP0726309.1"/>
    </source>
</evidence>
<evidence type="ECO:0000256" key="3">
    <source>
        <dbReference type="ARBA" id="ARBA00022723"/>
    </source>
</evidence>
<evidence type="ECO:0000313" key="9">
    <source>
        <dbReference type="Proteomes" id="UP000682134"/>
    </source>
</evidence>
<dbReference type="CDD" id="cd04665">
    <property type="entry name" value="NUDIX_RppH"/>
    <property type="match status" value="1"/>
</dbReference>
<dbReference type="PANTHER" id="PTHR43758">
    <property type="entry name" value="7,8-DIHYDRO-8-OXOGUANINE TRIPHOSPHATASE"/>
    <property type="match status" value="1"/>
</dbReference>
<reference evidence="8" key="1">
    <citation type="submission" date="2021-04" db="EMBL/GenBank/DDBJ databases">
        <title>Genome seq and assembly of Bacillus sp.</title>
        <authorList>
            <person name="Chhetri G."/>
        </authorList>
    </citation>
    <scope>NUCLEOTIDE SEQUENCE</scope>
    <source>
        <strain evidence="8">RG28</strain>
    </source>
</reference>
<dbReference type="AlphaFoldDB" id="A0A940NJ59"/>
<evidence type="ECO:0000256" key="6">
    <source>
        <dbReference type="RuleBase" id="RU003476"/>
    </source>
</evidence>
<comment type="caution">
    <text evidence="8">The sequence shown here is derived from an EMBL/GenBank/DDBJ whole genome shotgun (WGS) entry which is preliminary data.</text>
</comment>
<dbReference type="Pfam" id="PF00293">
    <property type="entry name" value="NUDIX"/>
    <property type="match status" value="1"/>
</dbReference>
<dbReference type="InterPro" id="IPR020084">
    <property type="entry name" value="NUDIX_hydrolase_CS"/>
</dbReference>